<dbReference type="SUPFAM" id="SSF55785">
    <property type="entry name" value="PYP-like sensor domain (PAS domain)"/>
    <property type="match status" value="6"/>
</dbReference>
<dbReference type="InterPro" id="IPR000014">
    <property type="entry name" value="PAS"/>
</dbReference>
<evidence type="ECO:0000256" key="4">
    <source>
        <dbReference type="ARBA" id="ARBA00022679"/>
    </source>
</evidence>
<feature type="domain" description="PAS" evidence="8">
    <location>
        <begin position="404"/>
        <end position="475"/>
    </location>
</feature>
<dbReference type="Pfam" id="PF08447">
    <property type="entry name" value="PAS_3"/>
    <property type="match status" value="3"/>
</dbReference>
<dbReference type="Proteomes" id="UP000664795">
    <property type="component" value="Unassembled WGS sequence"/>
</dbReference>
<keyword evidence="11" id="KW-1185">Reference proteome</keyword>
<evidence type="ECO:0000259" key="8">
    <source>
        <dbReference type="PROSITE" id="PS50112"/>
    </source>
</evidence>
<comment type="caution">
    <text evidence="10">The sequence shown here is derived from an EMBL/GenBank/DDBJ whole genome shotgun (WGS) entry which is preliminary data.</text>
</comment>
<feature type="domain" description="Histidine kinase" evidence="7">
    <location>
        <begin position="939"/>
        <end position="1167"/>
    </location>
</feature>
<dbReference type="PROSITE" id="PS50113">
    <property type="entry name" value="PAC"/>
    <property type="match status" value="5"/>
</dbReference>
<feature type="domain" description="PAS" evidence="8">
    <location>
        <begin position="16"/>
        <end position="87"/>
    </location>
</feature>
<dbReference type="InterPro" id="IPR052162">
    <property type="entry name" value="Sensor_kinase/Photoreceptor"/>
</dbReference>
<dbReference type="Gene3D" id="3.30.450.20">
    <property type="entry name" value="PAS domain"/>
    <property type="match status" value="7"/>
</dbReference>
<evidence type="ECO:0000313" key="10">
    <source>
        <dbReference type="EMBL" id="MBO0932296.1"/>
    </source>
</evidence>
<dbReference type="Gene3D" id="2.10.70.100">
    <property type="match status" value="1"/>
</dbReference>
<keyword evidence="6" id="KW-0175">Coiled coil</keyword>
<dbReference type="RefSeq" id="WP_207336261.1">
    <property type="nucleotide sequence ID" value="NZ_JAFMYU010000011.1"/>
</dbReference>
<proteinExistence type="predicted"/>
<comment type="catalytic activity">
    <reaction evidence="1">
        <text>ATP + protein L-histidine = ADP + protein N-phospho-L-histidine.</text>
        <dbReference type="EC" id="2.7.13.3"/>
    </reaction>
</comment>
<dbReference type="SMART" id="SM00387">
    <property type="entry name" value="HATPase_c"/>
    <property type="match status" value="1"/>
</dbReference>
<evidence type="ECO:0000259" key="7">
    <source>
        <dbReference type="PROSITE" id="PS50109"/>
    </source>
</evidence>
<dbReference type="SMART" id="SM00086">
    <property type="entry name" value="PAC"/>
    <property type="match status" value="4"/>
</dbReference>
<dbReference type="InterPro" id="IPR001610">
    <property type="entry name" value="PAC"/>
</dbReference>
<dbReference type="InterPro" id="IPR036097">
    <property type="entry name" value="HisK_dim/P_sf"/>
</dbReference>
<dbReference type="PANTHER" id="PTHR43304:SF1">
    <property type="entry name" value="PAC DOMAIN-CONTAINING PROTEIN"/>
    <property type="match status" value="1"/>
</dbReference>
<protein>
    <recommendedName>
        <fullName evidence="2">histidine kinase</fullName>
        <ecNumber evidence="2">2.7.13.3</ecNumber>
    </recommendedName>
</protein>
<feature type="coiled-coil region" evidence="6">
    <location>
        <begin position="905"/>
        <end position="936"/>
    </location>
</feature>
<dbReference type="AlphaFoldDB" id="A0A939G5K5"/>
<reference evidence="10 11" key="1">
    <citation type="submission" date="2021-03" db="EMBL/GenBank/DDBJ databases">
        <title>Fibrella sp. HMF5036 genome sequencing and assembly.</title>
        <authorList>
            <person name="Kang H."/>
            <person name="Kim H."/>
            <person name="Bae S."/>
            <person name="Joh K."/>
        </authorList>
    </citation>
    <scope>NUCLEOTIDE SEQUENCE [LARGE SCALE GENOMIC DNA]</scope>
    <source>
        <strain evidence="10 11">HMF5036</strain>
    </source>
</reference>
<dbReference type="InterPro" id="IPR003594">
    <property type="entry name" value="HATPase_dom"/>
</dbReference>
<sequence>MATETNPANKRKGLTARLDVEFALKSARLGVWEMDPVTNEIVWDERCRQLYGLKQDSPITYSQALQFIHPSDVGRVDEAVKRAMMPQFGGDYDTTYRTIGADDGVLRWVRFTGQVSFDEHQDVSRFAGVAQDVTKDELARQLTESEERYRTMVENAPVAIGVLRGDDLIIESANSKVLEILHKPASIIGKPWLEALPELEGTPAIDIIQSVYRTGVPFTASEFPAQLEKDGALRQGYYSFSYLPLAENGSTSGVLQVAIEITDQVLARQKITESEARFRALIEEAPIPTCLFVGRELRIDVANEAMIKVFGKGRSVIGKPLADALPELQGQHFLQTLDEVFTTGITYETKADRADLVVDGVLKTFYFDYTYKPLRNASGEVYAIMEMATDVTAEVLMKQKLQESEAHFRNLTDTVPAMIWETEPDGYCSYLNRRWYELTGQTKEEALGFGWLNATHPDDRDETSRLFLEANAQQAPFNALYRLRQADGTYRWSVDKASPRVAADGTYEGMIGTVVDIHEQVITSQQLADQQAQFKNVTNSSPTGLWLADGAGVVTYLNKTLLDWTGVPLSDLIGSGWANAIIDEDRERSVATFMAAVATRSHYEARFRLQKADGSVIWCQAAGDPYYDANGNCAGYAGFCMDIDELLRSREAIQHSETRFRSLLAQAPVALALMRGPDFIIDLANERALAIWDKQGEDVLDKPFAQALPAIYKQGFDEIVSTVFQTGKPFIANQMPVILSKNGTPQPAFVNVTIEPIRDVNGRIEAVLEVGYEVTDQVIAQQELAQQKIYLQNAIDIANLGTFSINLLTNVGTYSEAIRDWFGLDSLSQPMDVILNKVHSDDQALVEQALVSEEESRHDIVYRVEQSQTEGMRHLRSIGKRLISNGVATTMTGIIQDVTPQVLARQRIEEQVQQRTQELQATVRELERSNQNLQQFAYVASHDLQEPLRKIESFGNILSVQYASQLGDGIDYLRRMQSAATRMSGLIKDLLTYSRIATQQEINDPVPLGKVIKAALTDLDLVIAETGAVVTVTPLPTVRGDKSQLGQLFQNLLNNALKFRRIGVVPNVRITAAAVPANELPATVRPARPATYYYRIDVADNGIGFDEKYLDRIFQVFQRLHGRNEFAGTGIGLAICEKVAANHGGAISASSQPGQGATFNIYLPVTEANGQPAGG</sequence>
<dbReference type="SUPFAM" id="SSF47384">
    <property type="entry name" value="Homodimeric domain of signal transducing histidine kinase"/>
    <property type="match status" value="1"/>
</dbReference>
<dbReference type="Pfam" id="PF08448">
    <property type="entry name" value="PAS_4"/>
    <property type="match status" value="3"/>
</dbReference>
<evidence type="ECO:0000256" key="1">
    <source>
        <dbReference type="ARBA" id="ARBA00000085"/>
    </source>
</evidence>
<feature type="domain" description="PAC" evidence="9">
    <location>
        <begin position="603"/>
        <end position="655"/>
    </location>
</feature>
<feature type="domain" description="PAC" evidence="9">
    <location>
        <begin position="477"/>
        <end position="529"/>
    </location>
</feature>
<accession>A0A939G5K5</accession>
<dbReference type="Gene3D" id="3.30.565.10">
    <property type="entry name" value="Histidine kinase-like ATPase, C-terminal domain"/>
    <property type="match status" value="1"/>
</dbReference>
<dbReference type="PANTHER" id="PTHR43304">
    <property type="entry name" value="PHYTOCHROME-LIKE PROTEIN CPH1"/>
    <property type="match status" value="1"/>
</dbReference>
<dbReference type="CDD" id="cd00130">
    <property type="entry name" value="PAS"/>
    <property type="match status" value="3"/>
</dbReference>
<dbReference type="CDD" id="cd00082">
    <property type="entry name" value="HisKA"/>
    <property type="match status" value="1"/>
</dbReference>
<keyword evidence="5" id="KW-0418">Kinase</keyword>
<feature type="domain" description="PAC" evidence="9">
    <location>
        <begin position="92"/>
        <end position="145"/>
    </location>
</feature>
<dbReference type="PROSITE" id="PS50112">
    <property type="entry name" value="PAS"/>
    <property type="match status" value="3"/>
</dbReference>
<dbReference type="InterPro" id="IPR003661">
    <property type="entry name" value="HisK_dim/P_dom"/>
</dbReference>
<name>A0A939G5K5_9BACT</name>
<dbReference type="EC" id="2.7.13.3" evidence="2"/>
<feature type="domain" description="PAC" evidence="9">
    <location>
        <begin position="345"/>
        <end position="403"/>
    </location>
</feature>
<evidence type="ECO:0000313" key="11">
    <source>
        <dbReference type="Proteomes" id="UP000664795"/>
    </source>
</evidence>
<evidence type="ECO:0000256" key="5">
    <source>
        <dbReference type="ARBA" id="ARBA00022777"/>
    </source>
</evidence>
<evidence type="ECO:0000259" key="9">
    <source>
        <dbReference type="PROSITE" id="PS50113"/>
    </source>
</evidence>
<dbReference type="EMBL" id="JAFMYU010000011">
    <property type="protein sequence ID" value="MBO0932296.1"/>
    <property type="molecule type" value="Genomic_DNA"/>
</dbReference>
<dbReference type="InterPro" id="IPR013655">
    <property type="entry name" value="PAS_fold_3"/>
</dbReference>
<dbReference type="SUPFAM" id="SSF55874">
    <property type="entry name" value="ATPase domain of HSP90 chaperone/DNA topoisomerase II/histidine kinase"/>
    <property type="match status" value="1"/>
</dbReference>
<feature type="domain" description="PAS" evidence="8">
    <location>
        <begin position="530"/>
        <end position="601"/>
    </location>
</feature>
<dbReference type="NCBIfam" id="TIGR00229">
    <property type="entry name" value="sensory_box"/>
    <property type="match status" value="5"/>
</dbReference>
<dbReference type="InterPro" id="IPR000700">
    <property type="entry name" value="PAS-assoc_C"/>
</dbReference>
<dbReference type="InterPro" id="IPR036890">
    <property type="entry name" value="HATPase_C_sf"/>
</dbReference>
<feature type="domain" description="PAC" evidence="9">
    <location>
        <begin position="731"/>
        <end position="786"/>
    </location>
</feature>
<dbReference type="FunFam" id="3.30.450.20:FF:000099">
    <property type="entry name" value="Sensory box sensor histidine kinase"/>
    <property type="match status" value="1"/>
</dbReference>
<dbReference type="SMART" id="SM00388">
    <property type="entry name" value="HisKA"/>
    <property type="match status" value="1"/>
</dbReference>
<keyword evidence="3" id="KW-0597">Phosphoprotein</keyword>
<dbReference type="InterPro" id="IPR004358">
    <property type="entry name" value="Sig_transdc_His_kin-like_C"/>
</dbReference>
<dbReference type="Gene3D" id="1.10.287.130">
    <property type="match status" value="1"/>
</dbReference>
<dbReference type="InterPro" id="IPR035965">
    <property type="entry name" value="PAS-like_dom_sf"/>
</dbReference>
<dbReference type="Pfam" id="PF02518">
    <property type="entry name" value="HATPase_c"/>
    <property type="match status" value="1"/>
</dbReference>
<evidence type="ECO:0000256" key="6">
    <source>
        <dbReference type="SAM" id="Coils"/>
    </source>
</evidence>
<dbReference type="InterPro" id="IPR013656">
    <property type="entry name" value="PAS_4"/>
</dbReference>
<dbReference type="SMART" id="SM00091">
    <property type="entry name" value="PAS"/>
    <property type="match status" value="7"/>
</dbReference>
<evidence type="ECO:0000256" key="2">
    <source>
        <dbReference type="ARBA" id="ARBA00012438"/>
    </source>
</evidence>
<dbReference type="InterPro" id="IPR005467">
    <property type="entry name" value="His_kinase_dom"/>
</dbReference>
<keyword evidence="4" id="KW-0808">Transferase</keyword>
<organism evidence="10 11">
    <name type="scientific">Fibrella aquatilis</name>
    <dbReference type="NCBI Taxonomy" id="2817059"/>
    <lineage>
        <taxon>Bacteria</taxon>
        <taxon>Pseudomonadati</taxon>
        <taxon>Bacteroidota</taxon>
        <taxon>Cytophagia</taxon>
        <taxon>Cytophagales</taxon>
        <taxon>Spirosomataceae</taxon>
        <taxon>Fibrella</taxon>
    </lineage>
</organism>
<dbReference type="PROSITE" id="PS50109">
    <property type="entry name" value="HIS_KIN"/>
    <property type="match status" value="1"/>
</dbReference>
<evidence type="ECO:0000256" key="3">
    <source>
        <dbReference type="ARBA" id="ARBA00022553"/>
    </source>
</evidence>
<gene>
    <name evidence="10" type="ORF">J2I48_14885</name>
</gene>
<dbReference type="GO" id="GO:0000155">
    <property type="term" value="F:phosphorelay sensor kinase activity"/>
    <property type="evidence" value="ECO:0007669"/>
    <property type="project" value="InterPro"/>
</dbReference>
<dbReference type="Pfam" id="PF00512">
    <property type="entry name" value="HisKA"/>
    <property type="match status" value="1"/>
</dbReference>
<dbReference type="PRINTS" id="PR00344">
    <property type="entry name" value="BCTRLSENSOR"/>
</dbReference>